<reference evidence="14 15" key="1">
    <citation type="journal article" date="2011" name="Stand. Genomic Sci.">
        <title>Complete genome sequence of the gliding, heparinolytic Pedobacter saltans type strain (113).</title>
        <authorList>
            <person name="Liolios K."/>
            <person name="Sikorski J."/>
            <person name="Lu M."/>
            <person name="Nolan M."/>
            <person name="Lapidus A."/>
            <person name="Lucas S."/>
            <person name="Hammon N."/>
            <person name="Deshpande S."/>
            <person name="Cheng J.F."/>
            <person name="Tapia R."/>
            <person name="Han C."/>
            <person name="Goodwin L."/>
            <person name="Pitluck S."/>
            <person name="Huntemann M."/>
            <person name="Ivanova N."/>
            <person name="Pagani I."/>
            <person name="Mavromatis K."/>
            <person name="Ovchinikova G."/>
            <person name="Pati A."/>
            <person name="Chen A."/>
            <person name="Palaniappan K."/>
            <person name="Land M."/>
            <person name="Hauser L."/>
            <person name="Brambilla E.M."/>
            <person name="Kotsyurbenko O."/>
            <person name="Rohde M."/>
            <person name="Tindall B.J."/>
            <person name="Abt B."/>
            <person name="Goker M."/>
            <person name="Detter J.C."/>
            <person name="Woyke T."/>
            <person name="Bristow J."/>
            <person name="Eisen J.A."/>
            <person name="Markowitz V."/>
            <person name="Hugenholtz P."/>
            <person name="Klenk H.P."/>
            <person name="Kyrpides N.C."/>
        </authorList>
    </citation>
    <scope>NUCLEOTIDE SEQUENCE [LARGE SCALE GENOMIC DNA]</scope>
    <source>
        <strain evidence="15">ATCC 51119 / DSM 12145 / JCM 21818 / LMG 10337 / NBRC 100064 / NCIMB 13643</strain>
    </source>
</reference>
<dbReference type="OrthoDB" id="9808041at2"/>
<protein>
    <recommendedName>
        <fullName evidence="4">2-amino-4-hydroxy-6-hydroxymethyldihydropteridine pyrophosphokinase</fullName>
        <ecNumber evidence="3">2.7.6.3</ecNumber>
    </recommendedName>
    <alternativeName>
        <fullName evidence="11">6-hydroxymethyl-7,8-dihydropterin pyrophosphokinase</fullName>
    </alternativeName>
    <alternativeName>
        <fullName evidence="12">7,8-dihydro-6-hydroxymethylpterin-pyrophosphokinase</fullName>
    </alternativeName>
</protein>
<evidence type="ECO:0000256" key="6">
    <source>
        <dbReference type="ARBA" id="ARBA00022741"/>
    </source>
</evidence>
<dbReference type="InterPro" id="IPR035907">
    <property type="entry name" value="Hppk_sf"/>
</dbReference>
<keyword evidence="7" id="KW-0418">Kinase</keyword>
<comment type="function">
    <text evidence="10">Catalyzes the transfer of pyrophosphate from adenosine triphosphate (ATP) to 6-hydroxymethyl-7,8-dihydropterin, an enzymatic step in folate biosynthesis pathway.</text>
</comment>
<dbReference type="eggNOG" id="COG0801">
    <property type="taxonomic scope" value="Bacteria"/>
</dbReference>
<dbReference type="Pfam" id="PF01288">
    <property type="entry name" value="HPPK"/>
    <property type="match status" value="1"/>
</dbReference>
<feature type="domain" description="7,8-dihydro-6-hydroxymethylpterin-pyrophosphokinase" evidence="13">
    <location>
        <begin position="87"/>
        <end position="98"/>
    </location>
</feature>
<evidence type="ECO:0000256" key="8">
    <source>
        <dbReference type="ARBA" id="ARBA00022840"/>
    </source>
</evidence>
<evidence type="ECO:0000256" key="10">
    <source>
        <dbReference type="ARBA" id="ARBA00029409"/>
    </source>
</evidence>
<comment type="similarity">
    <text evidence="2">Belongs to the HPPK family.</text>
</comment>
<dbReference type="GO" id="GO:0046654">
    <property type="term" value="P:tetrahydrofolate biosynthetic process"/>
    <property type="evidence" value="ECO:0007669"/>
    <property type="project" value="UniProtKB-UniPathway"/>
</dbReference>
<gene>
    <name evidence="14" type="ordered locus">Pedsa_2103</name>
</gene>
<evidence type="ECO:0000256" key="12">
    <source>
        <dbReference type="ARBA" id="ARBA00033413"/>
    </source>
</evidence>
<dbReference type="EC" id="2.7.6.3" evidence="3"/>
<keyword evidence="6" id="KW-0547">Nucleotide-binding</keyword>
<dbReference type="GO" id="GO:0005524">
    <property type="term" value="F:ATP binding"/>
    <property type="evidence" value="ECO:0007669"/>
    <property type="project" value="UniProtKB-KW"/>
</dbReference>
<dbReference type="AlphaFoldDB" id="F0SB20"/>
<dbReference type="PROSITE" id="PS00794">
    <property type="entry name" value="HPPK"/>
    <property type="match status" value="1"/>
</dbReference>
<dbReference type="EMBL" id="CP002545">
    <property type="protein sequence ID" value="ADY52655.1"/>
    <property type="molecule type" value="Genomic_DNA"/>
</dbReference>
<dbReference type="STRING" id="762903.Pedsa_2103"/>
<evidence type="ECO:0000256" key="11">
    <source>
        <dbReference type="ARBA" id="ARBA00029766"/>
    </source>
</evidence>
<dbReference type="GO" id="GO:0046656">
    <property type="term" value="P:folic acid biosynthetic process"/>
    <property type="evidence" value="ECO:0007669"/>
    <property type="project" value="UniProtKB-KW"/>
</dbReference>
<dbReference type="UniPathway" id="UPA00077">
    <property type="reaction ID" value="UER00155"/>
</dbReference>
<keyword evidence="8" id="KW-0067">ATP-binding</keyword>
<comment type="pathway">
    <text evidence="1">Cofactor biosynthesis; tetrahydrofolate biosynthesis; 2-amino-4-hydroxy-6-hydroxymethyl-7,8-dihydropteridine diphosphate from 7,8-dihydroneopterin triphosphate: step 4/4.</text>
</comment>
<evidence type="ECO:0000256" key="3">
    <source>
        <dbReference type="ARBA" id="ARBA00013253"/>
    </source>
</evidence>
<dbReference type="Proteomes" id="UP000000310">
    <property type="component" value="Chromosome"/>
</dbReference>
<dbReference type="NCBIfam" id="TIGR01498">
    <property type="entry name" value="folK"/>
    <property type="match status" value="1"/>
</dbReference>
<dbReference type="HOGENOM" id="CLU_097916_1_2_10"/>
<evidence type="ECO:0000256" key="7">
    <source>
        <dbReference type="ARBA" id="ARBA00022777"/>
    </source>
</evidence>
<name>F0SB20_PSESL</name>
<sequence>MFNVYLSIGGNLGDRLSNLKTCIELINARAGQVKLRSSIYETKAWGNEQQPDFLNMALMISTECSPGALLKQLQSIEKDLGRERLTHWGARTIDIDILFYGDEVIKTEVLTVPHPLLQDRMFVLKPLKEICPKFVHPILKKSVEVIYRECNDTLPVMKLNESL</sequence>
<dbReference type="CDD" id="cd00483">
    <property type="entry name" value="HPPK"/>
    <property type="match status" value="1"/>
</dbReference>
<dbReference type="GO" id="GO:0016301">
    <property type="term" value="F:kinase activity"/>
    <property type="evidence" value="ECO:0007669"/>
    <property type="project" value="UniProtKB-KW"/>
</dbReference>
<dbReference type="PANTHER" id="PTHR43071:SF1">
    <property type="entry name" value="2-AMINO-4-HYDROXY-6-HYDROXYMETHYLDIHYDROPTERIDINE PYROPHOSPHOKINASE"/>
    <property type="match status" value="1"/>
</dbReference>
<proteinExistence type="inferred from homology"/>
<dbReference type="GO" id="GO:0003848">
    <property type="term" value="F:2-amino-4-hydroxy-6-hydroxymethyldihydropteridine diphosphokinase activity"/>
    <property type="evidence" value="ECO:0007669"/>
    <property type="project" value="UniProtKB-EC"/>
</dbReference>
<organism evidence="14 15">
    <name type="scientific">Pseudopedobacter saltans (strain ATCC 51119 / DSM 12145 / JCM 21818 / CCUG 39354 / LMG 10337 / NBRC 100064 / NCIMB 13643)</name>
    <name type="common">Pedobacter saltans</name>
    <dbReference type="NCBI Taxonomy" id="762903"/>
    <lineage>
        <taxon>Bacteria</taxon>
        <taxon>Pseudomonadati</taxon>
        <taxon>Bacteroidota</taxon>
        <taxon>Sphingobacteriia</taxon>
        <taxon>Sphingobacteriales</taxon>
        <taxon>Sphingobacteriaceae</taxon>
        <taxon>Pseudopedobacter</taxon>
    </lineage>
</organism>
<evidence type="ECO:0000256" key="9">
    <source>
        <dbReference type="ARBA" id="ARBA00022909"/>
    </source>
</evidence>
<evidence type="ECO:0000256" key="2">
    <source>
        <dbReference type="ARBA" id="ARBA00005810"/>
    </source>
</evidence>
<evidence type="ECO:0000259" key="13">
    <source>
        <dbReference type="PROSITE" id="PS00794"/>
    </source>
</evidence>
<dbReference type="InterPro" id="IPR000550">
    <property type="entry name" value="Hppk"/>
</dbReference>
<dbReference type="PANTHER" id="PTHR43071">
    <property type="entry name" value="2-AMINO-4-HYDROXY-6-HYDROXYMETHYLDIHYDROPTERIDINE PYROPHOSPHOKINASE"/>
    <property type="match status" value="1"/>
</dbReference>
<accession>F0SB20</accession>
<evidence type="ECO:0000256" key="5">
    <source>
        <dbReference type="ARBA" id="ARBA00022679"/>
    </source>
</evidence>
<reference evidence="15" key="2">
    <citation type="submission" date="2011-02" db="EMBL/GenBank/DDBJ databases">
        <title>The complete genome of Pedobacter saltans DSM 12145.</title>
        <authorList>
            <consortium name="US DOE Joint Genome Institute (JGI-PGF)"/>
            <person name="Lucas S."/>
            <person name="Copeland A."/>
            <person name="Lapidus A."/>
            <person name="Bruce D."/>
            <person name="Goodwin L."/>
            <person name="Pitluck S."/>
            <person name="Kyrpides N."/>
            <person name="Mavromatis K."/>
            <person name="Pagani I."/>
            <person name="Ivanova N."/>
            <person name="Ovchinnikova G."/>
            <person name="Lu M."/>
            <person name="Detter J.C."/>
            <person name="Han C."/>
            <person name="Land M."/>
            <person name="Hauser L."/>
            <person name="Markowitz V."/>
            <person name="Cheng J.-F."/>
            <person name="Hugenholtz P."/>
            <person name="Woyke T."/>
            <person name="Wu D."/>
            <person name="Tindall B."/>
            <person name="Pomrenke H.G."/>
            <person name="Brambilla E."/>
            <person name="Klenk H.-P."/>
            <person name="Eisen J.A."/>
        </authorList>
    </citation>
    <scope>NUCLEOTIDE SEQUENCE [LARGE SCALE GENOMIC DNA]</scope>
    <source>
        <strain evidence="15">ATCC 51119 / DSM 12145 / JCM 21818 / LMG 10337 / NBRC 100064 / NCIMB 13643</strain>
    </source>
</reference>
<evidence type="ECO:0000256" key="4">
    <source>
        <dbReference type="ARBA" id="ARBA00016218"/>
    </source>
</evidence>
<keyword evidence="5 14" id="KW-0808">Transferase</keyword>
<evidence type="ECO:0000256" key="1">
    <source>
        <dbReference type="ARBA" id="ARBA00005051"/>
    </source>
</evidence>
<dbReference type="KEGG" id="psn:Pedsa_2103"/>
<evidence type="ECO:0000313" key="14">
    <source>
        <dbReference type="EMBL" id="ADY52655.1"/>
    </source>
</evidence>
<keyword evidence="9" id="KW-0289">Folate biosynthesis</keyword>
<keyword evidence="15" id="KW-1185">Reference proteome</keyword>
<evidence type="ECO:0000313" key="15">
    <source>
        <dbReference type="Proteomes" id="UP000000310"/>
    </source>
</evidence>
<dbReference type="Gene3D" id="3.30.70.560">
    <property type="entry name" value="7,8-Dihydro-6-hydroxymethylpterin-pyrophosphokinase HPPK"/>
    <property type="match status" value="1"/>
</dbReference>
<dbReference type="RefSeq" id="WP_013633142.1">
    <property type="nucleotide sequence ID" value="NC_015177.1"/>
</dbReference>
<dbReference type="SUPFAM" id="SSF55083">
    <property type="entry name" value="6-hydroxymethyl-7,8-dihydropterin pyrophosphokinase, HPPK"/>
    <property type="match status" value="1"/>
</dbReference>